<sequence>MDQIQRIEAEAFTILDLHLRNVLAMSESDLVEQIVIGPQSLCEAVCIELGTNIHQFIMLNDKQFKQGCSFVEGIIERDRTSLTADVAGVVGSMINPLGKFVRDSVGAQLADDPIYIELRNMYQTFGMDIVLGIFSELLNRDYEPELLIVAMVKWREALGYVDGFNSEVDRNLREGIISGKNNSAEAKKAEIAGSVGGALMGAKVGAVMGSIVPGPGTVVGAAAGASIGKHFAAKEFNKCAQNQAVSEVINHVSNKVYDAGNDVTLVANEAANSVRKKFSKFWA</sequence>
<name>A0AAW8NIS2_9GAMM</name>
<dbReference type="Proteomes" id="UP001259340">
    <property type="component" value="Unassembled WGS sequence"/>
</dbReference>
<gene>
    <name evidence="1" type="ORF">OS133_02865</name>
    <name evidence="2" type="ORF">OS134_11675</name>
</gene>
<organism evidence="1 3">
    <name type="scientific">Shewanella fidelis</name>
    <dbReference type="NCBI Taxonomy" id="173509"/>
    <lineage>
        <taxon>Bacteria</taxon>
        <taxon>Pseudomonadati</taxon>
        <taxon>Pseudomonadota</taxon>
        <taxon>Gammaproteobacteria</taxon>
        <taxon>Alteromonadales</taxon>
        <taxon>Shewanellaceae</taxon>
        <taxon>Shewanella</taxon>
    </lineage>
</organism>
<protein>
    <recommendedName>
        <fullName evidence="5">Glycine zipper domain-containing protein</fullName>
    </recommendedName>
</protein>
<reference evidence="2 4" key="1">
    <citation type="journal article" date="2022" name="bioRxiv">
        <title>Prophages regulate Shewanella fidelis 3313 motility and biofilm formation: implications for gut colonization dynamics in Ciona robusta.</title>
        <authorList>
            <person name="Natarajan O."/>
            <person name="Gibboney S.L."/>
            <person name="Young M.N."/>
            <person name="Lim S.J."/>
            <person name="Pluta N."/>
            <person name="Atkinson C.G."/>
            <person name="Leigh B.A."/>
            <person name="Liberti A."/>
            <person name="Kees E.D."/>
            <person name="Breitbart M."/>
            <person name="Gralnick J.A."/>
            <person name="Dishaw L.J."/>
        </authorList>
    </citation>
    <scope>NUCLEOTIDE SEQUENCE [LARGE SCALE GENOMIC DNA]</scope>
    <source>
        <strain evidence="2 4">JG4066</strain>
    </source>
</reference>
<dbReference type="RefSeq" id="WP_310653929.1">
    <property type="nucleotide sequence ID" value="NZ_JAPMLA010000005.1"/>
</dbReference>
<comment type="caution">
    <text evidence="1">The sequence shown here is derived from an EMBL/GenBank/DDBJ whole genome shotgun (WGS) entry which is preliminary data.</text>
</comment>
<dbReference type="AlphaFoldDB" id="A0AAW8NIS2"/>
<keyword evidence="4" id="KW-1185">Reference proteome</keyword>
<accession>A0AAW8NIS2</accession>
<evidence type="ECO:0008006" key="5">
    <source>
        <dbReference type="Google" id="ProtNLM"/>
    </source>
</evidence>
<evidence type="ECO:0000313" key="3">
    <source>
        <dbReference type="Proteomes" id="UP001259340"/>
    </source>
</evidence>
<dbReference type="EMBL" id="JAPMLD010000004">
    <property type="protein sequence ID" value="MDW4824719.1"/>
    <property type="molecule type" value="Genomic_DNA"/>
</dbReference>
<proteinExistence type="predicted"/>
<dbReference type="EMBL" id="JAPMLE010000001">
    <property type="protein sequence ID" value="MDR8522640.1"/>
    <property type="molecule type" value="Genomic_DNA"/>
</dbReference>
<dbReference type="Proteomes" id="UP001271263">
    <property type="component" value="Unassembled WGS sequence"/>
</dbReference>
<reference evidence="1" key="2">
    <citation type="submission" date="2022-11" db="EMBL/GenBank/DDBJ databases">
        <title>Prophages regulate Shewanella fidelis motility and biofilm formation: implications for gut colonization dynamics in Ciona robusta.</title>
        <authorList>
            <person name="Natarajan O."/>
            <person name="Gibboney S.L."/>
            <person name="Young M.N."/>
            <person name="Lim S.J."/>
            <person name="Pluta N."/>
            <person name="Atkinson C.G.F."/>
            <person name="Leigh B.A."/>
            <person name="Liberti A."/>
            <person name="Kees E."/>
            <person name="Breitbart M."/>
            <person name="Gralnick J."/>
            <person name="Dishaw L.J."/>
        </authorList>
    </citation>
    <scope>NUCLEOTIDE SEQUENCE</scope>
    <source>
        <strain evidence="1">3313</strain>
    </source>
</reference>
<evidence type="ECO:0000313" key="2">
    <source>
        <dbReference type="EMBL" id="MDW4824719.1"/>
    </source>
</evidence>
<evidence type="ECO:0000313" key="1">
    <source>
        <dbReference type="EMBL" id="MDR8522640.1"/>
    </source>
</evidence>
<evidence type="ECO:0000313" key="4">
    <source>
        <dbReference type="Proteomes" id="UP001271263"/>
    </source>
</evidence>